<accession>A0A7X5UP30</accession>
<dbReference type="InterPro" id="IPR003658">
    <property type="entry name" value="Anti-sigma_ant"/>
</dbReference>
<dbReference type="EMBL" id="JAAOYM010000001">
    <property type="protein sequence ID" value="NIJ11317.1"/>
    <property type="molecule type" value="Genomic_DNA"/>
</dbReference>
<dbReference type="Gene3D" id="3.30.750.24">
    <property type="entry name" value="STAS domain"/>
    <property type="match status" value="1"/>
</dbReference>
<dbReference type="PANTHER" id="PTHR33495">
    <property type="entry name" value="ANTI-SIGMA FACTOR ANTAGONIST TM_1081-RELATED-RELATED"/>
    <property type="match status" value="1"/>
</dbReference>
<evidence type="ECO:0000313" key="5">
    <source>
        <dbReference type="Proteomes" id="UP000545493"/>
    </source>
</evidence>
<name>A0A7X5UP30_9PSEU</name>
<organism evidence="4 5">
    <name type="scientific">Saccharomonospora amisosensis</name>
    <dbReference type="NCBI Taxonomy" id="1128677"/>
    <lineage>
        <taxon>Bacteria</taxon>
        <taxon>Bacillati</taxon>
        <taxon>Actinomycetota</taxon>
        <taxon>Actinomycetes</taxon>
        <taxon>Pseudonocardiales</taxon>
        <taxon>Pseudonocardiaceae</taxon>
        <taxon>Saccharomonospora</taxon>
    </lineage>
</organism>
<dbReference type="SUPFAM" id="SSF52091">
    <property type="entry name" value="SpoIIaa-like"/>
    <property type="match status" value="1"/>
</dbReference>
<comment type="similarity">
    <text evidence="1 2">Belongs to the anti-sigma-factor antagonist family.</text>
</comment>
<dbReference type="PANTHER" id="PTHR33495:SF2">
    <property type="entry name" value="ANTI-SIGMA FACTOR ANTAGONIST TM_1081-RELATED"/>
    <property type="match status" value="1"/>
</dbReference>
<protein>
    <recommendedName>
        <fullName evidence="2">Anti-sigma factor antagonist</fullName>
    </recommendedName>
</protein>
<reference evidence="4 5" key="1">
    <citation type="submission" date="2020-03" db="EMBL/GenBank/DDBJ databases">
        <title>Sequencing the genomes of 1000 actinobacteria strains.</title>
        <authorList>
            <person name="Klenk H.-P."/>
        </authorList>
    </citation>
    <scope>NUCLEOTIDE SEQUENCE [LARGE SCALE GENOMIC DNA]</scope>
    <source>
        <strain evidence="4 5">DSM 45685</strain>
    </source>
</reference>
<evidence type="ECO:0000256" key="2">
    <source>
        <dbReference type="RuleBase" id="RU003749"/>
    </source>
</evidence>
<dbReference type="InterPro" id="IPR036513">
    <property type="entry name" value="STAS_dom_sf"/>
</dbReference>
<dbReference type="AlphaFoldDB" id="A0A7X5UP30"/>
<evidence type="ECO:0000256" key="1">
    <source>
        <dbReference type="ARBA" id="ARBA00009013"/>
    </source>
</evidence>
<keyword evidence="5" id="KW-1185">Reference proteome</keyword>
<dbReference type="Pfam" id="PF01740">
    <property type="entry name" value="STAS"/>
    <property type="match status" value="1"/>
</dbReference>
<dbReference type="GO" id="GO:0043856">
    <property type="term" value="F:anti-sigma factor antagonist activity"/>
    <property type="evidence" value="ECO:0007669"/>
    <property type="project" value="InterPro"/>
</dbReference>
<dbReference type="NCBIfam" id="TIGR00377">
    <property type="entry name" value="ant_ant_sig"/>
    <property type="match status" value="1"/>
</dbReference>
<gene>
    <name evidence="4" type="ORF">FHU38_001661</name>
</gene>
<proteinExistence type="inferred from homology"/>
<dbReference type="Proteomes" id="UP000545493">
    <property type="component" value="Unassembled WGS sequence"/>
</dbReference>
<evidence type="ECO:0000259" key="3">
    <source>
        <dbReference type="PROSITE" id="PS50801"/>
    </source>
</evidence>
<sequence length="103" mass="10729">MSGEVDIVAAPTLRHCIDEQLGKVRSLVLDLTGTSFFGAAGLSVLVHTADRARQHEVSWALICPHAVLRPLTVTGLSEGLPVCVDLPEAIAAVTTEQAALSGS</sequence>
<comment type="caution">
    <text evidence="4">The sequence shown here is derived from an EMBL/GenBank/DDBJ whole genome shotgun (WGS) entry which is preliminary data.</text>
</comment>
<dbReference type="PROSITE" id="PS50801">
    <property type="entry name" value="STAS"/>
    <property type="match status" value="1"/>
</dbReference>
<feature type="domain" description="STAS" evidence="3">
    <location>
        <begin position="1"/>
        <end position="93"/>
    </location>
</feature>
<dbReference type="CDD" id="cd07043">
    <property type="entry name" value="STAS_anti-anti-sigma_factors"/>
    <property type="match status" value="1"/>
</dbReference>
<evidence type="ECO:0000313" key="4">
    <source>
        <dbReference type="EMBL" id="NIJ11317.1"/>
    </source>
</evidence>
<dbReference type="InterPro" id="IPR002645">
    <property type="entry name" value="STAS_dom"/>
</dbReference>